<dbReference type="EMBL" id="LPWD01000049">
    <property type="protein sequence ID" value="ODS03795.1"/>
    <property type="molecule type" value="Genomic_DNA"/>
</dbReference>
<dbReference type="InterPro" id="IPR038765">
    <property type="entry name" value="Papain-like_cys_pep_sf"/>
</dbReference>
<comment type="caution">
    <text evidence="1">The sequence shown here is derived from an EMBL/GenBank/DDBJ whole genome shotgun (WGS) entry which is preliminary data.</text>
</comment>
<evidence type="ECO:0008006" key="3">
    <source>
        <dbReference type="Google" id="ProtNLM"/>
    </source>
</evidence>
<accession>A0A1E3WDA2</accession>
<name>A0A1E3WDA2_9HYPH</name>
<dbReference type="RefSeq" id="WP_069623000.1">
    <property type="nucleotide sequence ID" value="NZ_LPWD01000049.1"/>
</dbReference>
<keyword evidence="2" id="KW-1185">Reference proteome</keyword>
<protein>
    <recommendedName>
        <fullName evidence="3">Transglutaminase-like domain-containing protein</fullName>
    </recommendedName>
</protein>
<proteinExistence type="predicted"/>
<dbReference type="SUPFAM" id="SSF54001">
    <property type="entry name" value="Cysteine proteinases"/>
    <property type="match status" value="1"/>
</dbReference>
<organism evidence="1 2">
    <name type="scientific">Methyloceanibacter marginalis</name>
    <dbReference type="NCBI Taxonomy" id="1774971"/>
    <lineage>
        <taxon>Bacteria</taxon>
        <taxon>Pseudomonadati</taxon>
        <taxon>Pseudomonadota</taxon>
        <taxon>Alphaproteobacteria</taxon>
        <taxon>Hyphomicrobiales</taxon>
        <taxon>Hyphomicrobiaceae</taxon>
        <taxon>Methyloceanibacter</taxon>
    </lineage>
</organism>
<evidence type="ECO:0000313" key="2">
    <source>
        <dbReference type="Proteomes" id="UP000095042"/>
    </source>
</evidence>
<dbReference type="AlphaFoldDB" id="A0A1E3WDA2"/>
<dbReference type="OrthoDB" id="1493485at2"/>
<dbReference type="Proteomes" id="UP000095042">
    <property type="component" value="Unassembled WGS sequence"/>
</dbReference>
<reference evidence="1 2" key="1">
    <citation type="journal article" date="2016" name="Environ. Microbiol.">
        <title>New Methyloceanibacter diversity from North Sea sediments includes methanotroph containing solely the soluble methane monooxygenase.</title>
        <authorList>
            <person name="Vekeman B."/>
            <person name="Kerckhof F.M."/>
            <person name="Cremers G."/>
            <person name="de Vos P."/>
            <person name="Vandamme P."/>
            <person name="Boon N."/>
            <person name="Op den Camp H.J."/>
            <person name="Heylen K."/>
        </authorList>
    </citation>
    <scope>NUCLEOTIDE SEQUENCE [LARGE SCALE GENOMIC DNA]</scope>
    <source>
        <strain evidence="1 2">R-67177</strain>
    </source>
</reference>
<sequence length="244" mass="27125">MRKMRARHAVWLVLVLVLLGLVAIFVTNDVSTALTEDDAAYAERVLRETGHGDLVGQKPATSFGEQVNTILAVQDAVLSTAPKNKGLPLGQPRELRDLYEAKRGLCYDRSRAIEKVLSHLGYEVRHAAVYSTEDGSSPLKALLKQKARSHAVTEVKTEHGWLVIDSNRRWIGLTSDGQPVALGALQDKSAEQAWDPRLQEDMSPILTGPYTYLYGLYSRHGRFYPPYTPVPDVDWGQIPYNVTG</sequence>
<evidence type="ECO:0000313" key="1">
    <source>
        <dbReference type="EMBL" id="ODS03795.1"/>
    </source>
</evidence>
<gene>
    <name evidence="1" type="ORF">AUC71_07620</name>
</gene>